<dbReference type="Proteomes" id="UP000092600">
    <property type="component" value="Unassembled WGS sequence"/>
</dbReference>
<keyword evidence="3" id="KW-0812">Transmembrane</keyword>
<evidence type="ECO:0000256" key="5">
    <source>
        <dbReference type="ARBA" id="ARBA00023136"/>
    </source>
</evidence>
<dbReference type="GO" id="GO:0016020">
    <property type="term" value="C:membrane"/>
    <property type="evidence" value="ECO:0007669"/>
    <property type="project" value="UniProtKB-SubCell"/>
</dbReference>
<dbReference type="PANTHER" id="PTHR42893">
    <property type="entry name" value="PROTEIN DETOXIFICATION 44, CHLOROPLASTIC-RELATED"/>
    <property type="match status" value="1"/>
</dbReference>
<comment type="similarity">
    <text evidence="2">Belongs to the multi antimicrobial extrusion (MATE) (TC 2.A.66.1) family.</text>
</comment>
<evidence type="ECO:0000313" key="6">
    <source>
        <dbReference type="EMBL" id="OAY69322.1"/>
    </source>
</evidence>
<dbReference type="EMBL" id="LSRQ01004449">
    <property type="protein sequence ID" value="OAY69322.1"/>
    <property type="molecule type" value="Genomic_DNA"/>
</dbReference>
<proteinExistence type="inferred from homology"/>
<reference evidence="6 7" key="1">
    <citation type="journal article" date="2016" name="DNA Res.">
        <title>The draft genome of MD-2 pineapple using hybrid error correction of long reads.</title>
        <authorList>
            <person name="Redwan R.M."/>
            <person name="Saidin A."/>
            <person name="Kumar S.V."/>
        </authorList>
    </citation>
    <scope>NUCLEOTIDE SEQUENCE [LARGE SCALE GENOMIC DNA]</scope>
    <source>
        <strain evidence="7">cv. MD2</strain>
        <tissue evidence="6">Leaf</tissue>
    </source>
</reference>
<evidence type="ECO:0000256" key="4">
    <source>
        <dbReference type="ARBA" id="ARBA00022989"/>
    </source>
</evidence>
<sequence length="98" mass="10900">MMVVGAISSLFLLYAPSTFGLGGVWAGLTLFMSLRMAAGFLRLRWKAGPWWFLYQEEPKAELAHSSDYSLPVGADKGLEAEEKGESDELEYDYAITDE</sequence>
<accession>A0A199UWX8</accession>
<gene>
    <name evidence="6" type="ORF">ACMD2_22598</name>
</gene>
<comment type="caution">
    <text evidence="6">The sequence shown here is derived from an EMBL/GenBank/DDBJ whole genome shotgun (WGS) entry which is preliminary data.</text>
</comment>
<dbReference type="AlphaFoldDB" id="A0A199UWX8"/>
<dbReference type="PANTHER" id="PTHR42893:SF45">
    <property type="entry name" value="PROTEIN DETOXIFICATION 45, CHLOROPLASTIC"/>
    <property type="match status" value="1"/>
</dbReference>
<evidence type="ECO:0000313" key="7">
    <source>
        <dbReference type="Proteomes" id="UP000092600"/>
    </source>
</evidence>
<keyword evidence="5" id="KW-0472">Membrane</keyword>
<comment type="subcellular location">
    <subcellularLocation>
        <location evidence="1">Membrane</location>
        <topology evidence="1">Multi-pass membrane protein</topology>
    </subcellularLocation>
</comment>
<organism evidence="6 7">
    <name type="scientific">Ananas comosus</name>
    <name type="common">Pineapple</name>
    <name type="synonym">Ananas ananas</name>
    <dbReference type="NCBI Taxonomy" id="4615"/>
    <lineage>
        <taxon>Eukaryota</taxon>
        <taxon>Viridiplantae</taxon>
        <taxon>Streptophyta</taxon>
        <taxon>Embryophyta</taxon>
        <taxon>Tracheophyta</taxon>
        <taxon>Spermatophyta</taxon>
        <taxon>Magnoliopsida</taxon>
        <taxon>Liliopsida</taxon>
        <taxon>Poales</taxon>
        <taxon>Bromeliaceae</taxon>
        <taxon>Bromelioideae</taxon>
        <taxon>Ananas</taxon>
    </lineage>
</organism>
<evidence type="ECO:0000256" key="2">
    <source>
        <dbReference type="ARBA" id="ARBA00010199"/>
    </source>
</evidence>
<evidence type="ECO:0000256" key="3">
    <source>
        <dbReference type="ARBA" id="ARBA00022692"/>
    </source>
</evidence>
<dbReference type="STRING" id="4615.A0A199UWX8"/>
<dbReference type="InterPro" id="IPR044644">
    <property type="entry name" value="DinF-like"/>
</dbReference>
<protein>
    <submittedName>
        <fullName evidence="6">Protein DETOXIFICATION 45, chloroplastic</fullName>
    </submittedName>
</protein>
<name>A0A199UWX8_ANACO</name>
<keyword evidence="4" id="KW-1133">Transmembrane helix</keyword>
<evidence type="ECO:0000256" key="1">
    <source>
        <dbReference type="ARBA" id="ARBA00004141"/>
    </source>
</evidence>